<dbReference type="AlphaFoldDB" id="A0A3N0IUH0"/>
<keyword evidence="5" id="KW-1185">Reference proteome</keyword>
<feature type="transmembrane region" description="Helical" evidence="2">
    <location>
        <begin position="120"/>
        <end position="140"/>
    </location>
</feature>
<dbReference type="Proteomes" id="UP000253817">
    <property type="component" value="Unassembled WGS sequence"/>
</dbReference>
<feature type="compositionally biased region" description="Basic residues" evidence="1">
    <location>
        <begin position="1"/>
        <end position="17"/>
    </location>
</feature>
<dbReference type="Proteomes" id="UP000270112">
    <property type="component" value="Unassembled WGS sequence"/>
</dbReference>
<dbReference type="OrthoDB" id="3034315at2"/>
<evidence type="ECO:0000256" key="1">
    <source>
        <dbReference type="SAM" id="MobiDB-lite"/>
    </source>
</evidence>
<feature type="transmembrane region" description="Helical" evidence="2">
    <location>
        <begin position="78"/>
        <end position="99"/>
    </location>
</feature>
<keyword evidence="2" id="KW-0472">Membrane</keyword>
<feature type="transmembrane region" description="Helical" evidence="2">
    <location>
        <begin position="181"/>
        <end position="207"/>
    </location>
</feature>
<gene>
    <name evidence="3" type="ORF">C1876_03095</name>
    <name evidence="4" type="ORF">DMP09_15850</name>
</gene>
<sequence>MHPTKPRAQRAPRRVPSAHRAPVTRAIDALPLPPGGTALLARLAADRDHRAVVGAHASLAIDAIWALANLAMGALSGSIWFVTLASYYLLHVVMRIVLVRHARSDDGPADERCALRACRACGALVAASMLAVAGIVVLVMHEEGGFFYPGTLIYAVALYAFYALIMGAVNVAAYRAHANPVLFAIANVNLATALVSMFALQAAMLAAFDTTGDAAFKTLMTSITGLAVGLLVAGIGTWLVVRSTRALRALRAPGR</sequence>
<evidence type="ECO:0000256" key="2">
    <source>
        <dbReference type="SAM" id="Phobius"/>
    </source>
</evidence>
<feature type="region of interest" description="Disordered" evidence="1">
    <location>
        <begin position="1"/>
        <end position="20"/>
    </location>
</feature>
<reference evidence="6" key="2">
    <citation type="submission" date="2018-05" db="EMBL/GenBank/DDBJ databases">
        <title>Genome Sequencing of selected type strains of the family Eggerthellaceae.</title>
        <authorList>
            <person name="Danylec N."/>
            <person name="Stoll D.A."/>
            <person name="Doetsch A."/>
            <person name="Huch M."/>
        </authorList>
    </citation>
    <scope>NUCLEOTIDE SEQUENCE [LARGE SCALE GENOMIC DNA]</scope>
    <source>
        <strain evidence="6">DSM 16107</strain>
    </source>
</reference>
<keyword evidence="2" id="KW-0812">Transmembrane</keyword>
<evidence type="ECO:0000313" key="4">
    <source>
        <dbReference type="EMBL" id="RNM40090.1"/>
    </source>
</evidence>
<dbReference type="EMBL" id="PPTT01000004">
    <property type="protein sequence ID" value="RDB70711.1"/>
    <property type="molecule type" value="Genomic_DNA"/>
</dbReference>
<reference evidence="4" key="3">
    <citation type="journal article" date="2019" name="Microbiol. Resour. Announc.">
        <title>Draft Genome Sequences of Type Strains of Gordonibacter faecihominis, Paraeggerthella hongkongensis, Parvibacter caecicola,Slackia equolifaciens, Slackia faecicanis, and Slackia isoflavoniconvertens.</title>
        <authorList>
            <person name="Danylec N."/>
            <person name="Stoll D.A."/>
            <person name="Dotsch A."/>
            <person name="Huch M."/>
        </authorList>
    </citation>
    <scope>NUCLEOTIDE SEQUENCE</scope>
    <source>
        <strain evidence="4">DSM 16107</strain>
    </source>
</reference>
<organism evidence="4 6">
    <name type="scientific">Eggerthella sinensis</name>
    <dbReference type="NCBI Taxonomy" id="242230"/>
    <lineage>
        <taxon>Bacteria</taxon>
        <taxon>Bacillati</taxon>
        <taxon>Actinomycetota</taxon>
        <taxon>Coriobacteriia</taxon>
        <taxon>Eggerthellales</taxon>
        <taxon>Eggerthellaceae</taxon>
        <taxon>Eggerthella</taxon>
    </lineage>
</organism>
<name>A0A3N0IUH0_9ACTN</name>
<dbReference type="RefSeq" id="WP_114545261.1">
    <property type="nucleotide sequence ID" value="NZ_PPTT01000004.1"/>
</dbReference>
<accession>A0A3N0IUH0</accession>
<evidence type="ECO:0000313" key="6">
    <source>
        <dbReference type="Proteomes" id="UP000270112"/>
    </source>
</evidence>
<keyword evidence="2" id="KW-1133">Transmembrane helix</keyword>
<dbReference type="EMBL" id="QICC01000107">
    <property type="protein sequence ID" value="RNM40090.1"/>
    <property type="molecule type" value="Genomic_DNA"/>
</dbReference>
<feature type="transmembrane region" description="Helical" evidence="2">
    <location>
        <begin position="51"/>
        <end position="72"/>
    </location>
</feature>
<comment type="caution">
    <text evidence="4">The sequence shown here is derived from an EMBL/GenBank/DDBJ whole genome shotgun (WGS) entry which is preliminary data.</text>
</comment>
<feature type="transmembrane region" description="Helical" evidence="2">
    <location>
        <begin position="219"/>
        <end position="241"/>
    </location>
</feature>
<evidence type="ECO:0000313" key="3">
    <source>
        <dbReference type="EMBL" id="RDB70711.1"/>
    </source>
</evidence>
<proteinExistence type="predicted"/>
<feature type="transmembrane region" description="Helical" evidence="2">
    <location>
        <begin position="152"/>
        <end position="174"/>
    </location>
</feature>
<reference evidence="3 5" key="1">
    <citation type="journal article" date="2018" name="Elife">
        <title>Discovery and characterization of a prevalent human gut bacterial enzyme sufficient for the inactivation of a family of plant toxins.</title>
        <authorList>
            <person name="Koppel N."/>
            <person name="Bisanz J.E."/>
            <person name="Pandelia M.E."/>
            <person name="Turnbaugh P.J."/>
            <person name="Balskus E.P."/>
        </authorList>
    </citation>
    <scope>NUCLEOTIDE SEQUENCE [LARGE SCALE GENOMIC DNA]</scope>
    <source>
        <strain evidence="3 5">DSM 16107</strain>
    </source>
</reference>
<evidence type="ECO:0000313" key="5">
    <source>
        <dbReference type="Proteomes" id="UP000253817"/>
    </source>
</evidence>
<protein>
    <submittedName>
        <fullName evidence="4">Uncharacterized protein</fullName>
    </submittedName>
</protein>